<protein>
    <submittedName>
        <fullName evidence="1">Uncharacterized protein</fullName>
    </submittedName>
</protein>
<dbReference type="EMBL" id="MU006608">
    <property type="protein sequence ID" value="KAF2742456.1"/>
    <property type="molecule type" value="Genomic_DNA"/>
</dbReference>
<keyword evidence="2" id="KW-1185">Reference proteome</keyword>
<sequence length="144" mass="14176">MLMHRENKGRGIGGALGTERHSPVGIVDRAGGLVASCVLAAGGGHLQLRAGGCGAGGIACVRRAVYIGAVDGRCGSDGHRVGGVGGVKADEGVLQRADSRMGASSAGEAHVGVERCAARGATRGPAMGRTGRSLCAGVGHRVLV</sequence>
<gene>
    <name evidence="1" type="ORF">M011DRAFT_266971</name>
</gene>
<name>A0A6A6UY69_9PLEO</name>
<accession>A0A6A6UY69</accession>
<dbReference type="AlphaFoldDB" id="A0A6A6UY69"/>
<dbReference type="Proteomes" id="UP000799440">
    <property type="component" value="Unassembled WGS sequence"/>
</dbReference>
<reference evidence="1" key="1">
    <citation type="journal article" date="2020" name="Stud. Mycol.">
        <title>101 Dothideomycetes genomes: a test case for predicting lifestyles and emergence of pathogens.</title>
        <authorList>
            <person name="Haridas S."/>
            <person name="Albert R."/>
            <person name="Binder M."/>
            <person name="Bloem J."/>
            <person name="Labutti K."/>
            <person name="Salamov A."/>
            <person name="Andreopoulos B."/>
            <person name="Baker S."/>
            <person name="Barry K."/>
            <person name="Bills G."/>
            <person name="Bluhm B."/>
            <person name="Cannon C."/>
            <person name="Castanera R."/>
            <person name="Culley D."/>
            <person name="Daum C."/>
            <person name="Ezra D."/>
            <person name="Gonzalez J."/>
            <person name="Henrissat B."/>
            <person name="Kuo A."/>
            <person name="Liang C."/>
            <person name="Lipzen A."/>
            <person name="Lutzoni F."/>
            <person name="Magnuson J."/>
            <person name="Mondo S."/>
            <person name="Nolan M."/>
            <person name="Ohm R."/>
            <person name="Pangilinan J."/>
            <person name="Park H.-J."/>
            <person name="Ramirez L."/>
            <person name="Alfaro M."/>
            <person name="Sun H."/>
            <person name="Tritt A."/>
            <person name="Yoshinaga Y."/>
            <person name="Zwiers L.-H."/>
            <person name="Turgeon B."/>
            <person name="Goodwin S."/>
            <person name="Spatafora J."/>
            <person name="Crous P."/>
            <person name="Grigoriev I."/>
        </authorList>
    </citation>
    <scope>NUCLEOTIDE SEQUENCE</scope>
    <source>
        <strain evidence="1">CBS 119925</strain>
    </source>
</reference>
<proteinExistence type="predicted"/>
<evidence type="ECO:0000313" key="1">
    <source>
        <dbReference type="EMBL" id="KAF2742456.1"/>
    </source>
</evidence>
<evidence type="ECO:0000313" key="2">
    <source>
        <dbReference type="Proteomes" id="UP000799440"/>
    </source>
</evidence>
<organism evidence="1 2">
    <name type="scientific">Sporormia fimetaria CBS 119925</name>
    <dbReference type="NCBI Taxonomy" id="1340428"/>
    <lineage>
        <taxon>Eukaryota</taxon>
        <taxon>Fungi</taxon>
        <taxon>Dikarya</taxon>
        <taxon>Ascomycota</taxon>
        <taxon>Pezizomycotina</taxon>
        <taxon>Dothideomycetes</taxon>
        <taxon>Pleosporomycetidae</taxon>
        <taxon>Pleosporales</taxon>
        <taxon>Sporormiaceae</taxon>
        <taxon>Sporormia</taxon>
    </lineage>
</organism>